<feature type="compositionally biased region" description="Polar residues" evidence="1">
    <location>
        <begin position="358"/>
        <end position="371"/>
    </location>
</feature>
<accession>A0A1F4ZDV9</accession>
<reference evidence="2 3" key="1">
    <citation type="journal article" date="2016" name="Nat. Commun.">
        <title>Thousands of microbial genomes shed light on interconnected biogeochemical processes in an aquifer system.</title>
        <authorList>
            <person name="Anantharaman K."/>
            <person name="Brown C.T."/>
            <person name="Hug L.A."/>
            <person name="Sharon I."/>
            <person name="Castelle C.J."/>
            <person name="Probst A.J."/>
            <person name="Thomas B.C."/>
            <person name="Singh A."/>
            <person name="Wilkins M.J."/>
            <person name="Karaoz U."/>
            <person name="Brodie E.L."/>
            <person name="Williams K.H."/>
            <person name="Hubbard S.S."/>
            <person name="Banfield J.F."/>
        </authorList>
    </citation>
    <scope>NUCLEOTIDE SEQUENCE [LARGE SCALE GENOMIC DNA]</scope>
</reference>
<evidence type="ECO:0000313" key="3">
    <source>
        <dbReference type="Proteomes" id="UP000177080"/>
    </source>
</evidence>
<evidence type="ECO:0000256" key="1">
    <source>
        <dbReference type="SAM" id="MobiDB-lite"/>
    </source>
</evidence>
<name>A0A1F4ZDV9_9BACT</name>
<dbReference type="EMBL" id="MEXN01000001">
    <property type="protein sequence ID" value="OGD04345.1"/>
    <property type="molecule type" value="Genomic_DNA"/>
</dbReference>
<proteinExistence type="predicted"/>
<feature type="region of interest" description="Disordered" evidence="1">
    <location>
        <begin position="340"/>
        <end position="371"/>
    </location>
</feature>
<gene>
    <name evidence="2" type="ORF">A2989_04910</name>
</gene>
<dbReference type="AlphaFoldDB" id="A0A1F4ZDV9"/>
<organism evidence="2 3">
    <name type="scientific">Candidatus Amesbacteria bacterium RIFCSPLOWO2_01_FULL_48_25</name>
    <dbReference type="NCBI Taxonomy" id="1797259"/>
    <lineage>
        <taxon>Bacteria</taxon>
        <taxon>Candidatus Amesiibacteriota</taxon>
    </lineage>
</organism>
<dbReference type="Proteomes" id="UP000177080">
    <property type="component" value="Unassembled WGS sequence"/>
</dbReference>
<evidence type="ECO:0000313" key="2">
    <source>
        <dbReference type="EMBL" id="OGD04345.1"/>
    </source>
</evidence>
<protein>
    <submittedName>
        <fullName evidence="2">Uncharacterized protein</fullName>
    </submittedName>
</protein>
<comment type="caution">
    <text evidence="2">The sequence shown here is derived from an EMBL/GenBank/DDBJ whole genome shotgun (WGS) entry which is preliminary data.</text>
</comment>
<sequence length="663" mass="73287">MLEADTTTRPIFQFDPGAFTPESEIHQARKEKLKAARNLAILTTGKTEVTARLSSGGVWHILKIGDIHEGDTAVDHDEVEEIVPYCHESPKRLLVLLGDEYNGVNPEQLGTTMRQLALALEEQIAHFEEGLLKPLAGRILGMPWFYHGHTEWSNKKVMFDNWRVGTRNGIPILIPGGNIVTPFPTGEQLRFKVFHNAGRAPKANPLASALAHGAVYPLNHPFIPDEVCVGNSHYNSCAIVTRSGSIRQAASMCGTYKGSTPELRDRFAMESQAGRIYDQPGANTIIWTKNGQPRLYPCTDLDRGELVFQALTFRDNLPDWLATELQKMINAVEPRPDISINSQFGAASDSPHPEAPPGQQTTDQPSQQATQYEKVVIDAASSRPILFFPFGNTRFGAENSLAFETQNAAEIDFLLAHPHSLVAILRRTLDPDVPSDVSRVFVLDHIINLFSSLAQNRQLVAIMLDKVLRDKKWKRGVGEKDKDGTFESSPIKPGTYLSESLNNTPLMTNNYGRIEVNIHPPDSTVSQKYVIMCMDGTAGSGSTHNPFLSLRRAYDWGAQVDFPDLTIGGLNPNGGFQTFMDRLNLNTPWPTLMSMGWRSKVDSWGKGNVRAGAEAGVGAILLPDRHMLFPTAYFEQTKEIFEALDLYLGAGLLGLVEKTTTSN</sequence>
<dbReference type="STRING" id="1797259.A2989_04910"/>